<organism evidence="1">
    <name type="scientific">marine metagenome</name>
    <dbReference type="NCBI Taxonomy" id="408172"/>
    <lineage>
        <taxon>unclassified sequences</taxon>
        <taxon>metagenomes</taxon>
        <taxon>ecological metagenomes</taxon>
    </lineage>
</organism>
<dbReference type="AlphaFoldDB" id="A0A382UUG4"/>
<evidence type="ECO:0000313" key="1">
    <source>
        <dbReference type="EMBL" id="SVD37321.1"/>
    </source>
</evidence>
<reference evidence="1" key="1">
    <citation type="submission" date="2018-05" db="EMBL/GenBank/DDBJ databases">
        <authorList>
            <person name="Lanie J.A."/>
            <person name="Ng W.-L."/>
            <person name="Kazmierczak K.M."/>
            <person name="Andrzejewski T.M."/>
            <person name="Davidsen T.M."/>
            <person name="Wayne K.J."/>
            <person name="Tettelin H."/>
            <person name="Glass J.I."/>
            <person name="Rusch D."/>
            <person name="Podicherti R."/>
            <person name="Tsui H.-C.T."/>
            <person name="Winkler M.E."/>
        </authorList>
    </citation>
    <scope>NUCLEOTIDE SEQUENCE</scope>
</reference>
<sequence length="250" mass="26532">MKLKSLIKVLILSIILISCSSDDNDNDDTPPNADSFASINELKESLKPAAYVVTDVDPTQSFTINGPDGVQITCQENVIIDANGAVVTSPVDIALTEYLTPDKMILGNAQTTSNGQLLVTGGSFELDITDSSGTSLNTMPGVGCFCNFDVQTDPGSYGPQMMPFQGTRTTTNGAETVDWALGGMEGGMTTGADQTPLFNSWGVDVGLTNCDVLYNLVTGDATQFEVTLDDAVVYSNSTTTVWMFIEDFPS</sequence>
<accession>A0A382UUG4</accession>
<name>A0A382UUG4_9ZZZZ</name>
<feature type="non-terminal residue" evidence="1">
    <location>
        <position position="250"/>
    </location>
</feature>
<proteinExistence type="predicted"/>
<gene>
    <name evidence="1" type="ORF">METZ01_LOCUS390175</name>
</gene>
<dbReference type="EMBL" id="UINC01146535">
    <property type="protein sequence ID" value="SVD37321.1"/>
    <property type="molecule type" value="Genomic_DNA"/>
</dbReference>
<dbReference type="PROSITE" id="PS51257">
    <property type="entry name" value="PROKAR_LIPOPROTEIN"/>
    <property type="match status" value="1"/>
</dbReference>
<protein>
    <submittedName>
        <fullName evidence="1">Uncharacterized protein</fullName>
    </submittedName>
</protein>